<keyword evidence="2" id="KW-1185">Reference proteome</keyword>
<sequence>MSRSQVLDVRDAPLLVHVRDGTRWSGRFQFLKAKSVRRELMEGRPLGRTGLSVLRSLRTCYWPPKQRPLARRRQLRAVVSTWLAVTATTTATGTDITEAPWPIPPCPLRLRPPWRGKCGRERAHASTHGISAQRVSLCWMNGNDAA</sequence>
<dbReference type="AlphaFoldDB" id="A0AAW0TE85"/>
<protein>
    <submittedName>
        <fullName evidence="1">Uncharacterized protein</fullName>
    </submittedName>
</protein>
<name>A0AAW0TE85_SCYPA</name>
<evidence type="ECO:0000313" key="2">
    <source>
        <dbReference type="Proteomes" id="UP001487740"/>
    </source>
</evidence>
<reference evidence="1 2" key="1">
    <citation type="submission" date="2023-03" db="EMBL/GenBank/DDBJ databases">
        <title>High-quality genome of Scylla paramamosain provides insights in environmental adaptation.</title>
        <authorList>
            <person name="Zhang L."/>
        </authorList>
    </citation>
    <scope>NUCLEOTIDE SEQUENCE [LARGE SCALE GENOMIC DNA]</scope>
    <source>
        <strain evidence="1">LZ_2023a</strain>
        <tissue evidence="1">Muscle</tissue>
    </source>
</reference>
<gene>
    <name evidence="1" type="ORF">O3P69_016402</name>
</gene>
<dbReference type="EMBL" id="JARAKH010000032">
    <property type="protein sequence ID" value="KAK8385598.1"/>
    <property type="molecule type" value="Genomic_DNA"/>
</dbReference>
<comment type="caution">
    <text evidence="1">The sequence shown here is derived from an EMBL/GenBank/DDBJ whole genome shotgun (WGS) entry which is preliminary data.</text>
</comment>
<evidence type="ECO:0000313" key="1">
    <source>
        <dbReference type="EMBL" id="KAK8385598.1"/>
    </source>
</evidence>
<proteinExistence type="predicted"/>
<accession>A0AAW0TE85</accession>
<organism evidence="1 2">
    <name type="scientific">Scylla paramamosain</name>
    <name type="common">Mud crab</name>
    <dbReference type="NCBI Taxonomy" id="85552"/>
    <lineage>
        <taxon>Eukaryota</taxon>
        <taxon>Metazoa</taxon>
        <taxon>Ecdysozoa</taxon>
        <taxon>Arthropoda</taxon>
        <taxon>Crustacea</taxon>
        <taxon>Multicrustacea</taxon>
        <taxon>Malacostraca</taxon>
        <taxon>Eumalacostraca</taxon>
        <taxon>Eucarida</taxon>
        <taxon>Decapoda</taxon>
        <taxon>Pleocyemata</taxon>
        <taxon>Brachyura</taxon>
        <taxon>Eubrachyura</taxon>
        <taxon>Portunoidea</taxon>
        <taxon>Portunidae</taxon>
        <taxon>Portuninae</taxon>
        <taxon>Scylla</taxon>
    </lineage>
</organism>
<dbReference type="Proteomes" id="UP001487740">
    <property type="component" value="Unassembled WGS sequence"/>
</dbReference>